<evidence type="ECO:0008006" key="5">
    <source>
        <dbReference type="Google" id="ProtNLM"/>
    </source>
</evidence>
<gene>
    <name evidence="3" type="ORF">ENE74_05015</name>
</gene>
<accession>A0A437JEA4</accession>
<dbReference type="Proteomes" id="UP000282977">
    <property type="component" value="Unassembled WGS sequence"/>
</dbReference>
<proteinExistence type="predicted"/>
<feature type="transmembrane region" description="Helical" evidence="2">
    <location>
        <begin position="21"/>
        <end position="41"/>
    </location>
</feature>
<feature type="compositionally biased region" description="Basic and acidic residues" evidence="1">
    <location>
        <begin position="65"/>
        <end position="77"/>
    </location>
</feature>
<protein>
    <recommendedName>
        <fullName evidence="5">Energy transducer TonB</fullName>
    </recommendedName>
</protein>
<comment type="caution">
    <text evidence="3">The sequence shown here is derived from an EMBL/GenBank/DDBJ whole genome shotgun (WGS) entry which is preliminary data.</text>
</comment>
<dbReference type="EMBL" id="RZUL01000001">
    <property type="protein sequence ID" value="RVT43942.1"/>
    <property type="molecule type" value="Genomic_DNA"/>
</dbReference>
<reference evidence="3 4" key="1">
    <citation type="submission" date="2019-01" db="EMBL/GenBank/DDBJ databases">
        <authorList>
            <person name="Chen W.-M."/>
        </authorList>
    </citation>
    <scope>NUCLEOTIDE SEQUENCE [LARGE SCALE GENOMIC DNA]</scope>
    <source>
        <strain evidence="3 4">TLA-22</strain>
    </source>
</reference>
<evidence type="ECO:0000313" key="3">
    <source>
        <dbReference type="EMBL" id="RVT43942.1"/>
    </source>
</evidence>
<evidence type="ECO:0000256" key="2">
    <source>
        <dbReference type="SAM" id="Phobius"/>
    </source>
</evidence>
<dbReference type="OrthoDB" id="7410762at2"/>
<organism evidence="3 4">
    <name type="scientific">Sphingobium algorifonticola</name>
    <dbReference type="NCBI Taxonomy" id="2008318"/>
    <lineage>
        <taxon>Bacteria</taxon>
        <taxon>Pseudomonadati</taxon>
        <taxon>Pseudomonadota</taxon>
        <taxon>Alphaproteobacteria</taxon>
        <taxon>Sphingomonadales</taxon>
        <taxon>Sphingomonadaceae</taxon>
        <taxon>Sphingobium</taxon>
    </lineage>
</organism>
<keyword evidence="2" id="KW-0812">Transmembrane</keyword>
<dbReference type="AlphaFoldDB" id="A0A437JEA4"/>
<keyword evidence="4" id="KW-1185">Reference proteome</keyword>
<keyword evidence="2" id="KW-1133">Transmembrane helix</keyword>
<name>A0A437JEA4_9SPHN</name>
<feature type="region of interest" description="Disordered" evidence="1">
    <location>
        <begin position="65"/>
        <end position="89"/>
    </location>
</feature>
<evidence type="ECO:0000256" key="1">
    <source>
        <dbReference type="SAM" id="MobiDB-lite"/>
    </source>
</evidence>
<dbReference type="RefSeq" id="WP_127689477.1">
    <property type="nucleotide sequence ID" value="NZ_RZUL01000001.1"/>
</dbReference>
<feature type="region of interest" description="Disordered" evidence="1">
    <location>
        <begin position="123"/>
        <end position="146"/>
    </location>
</feature>
<evidence type="ECO:0000313" key="4">
    <source>
        <dbReference type="Proteomes" id="UP000282977"/>
    </source>
</evidence>
<keyword evidence="2" id="KW-0472">Membrane</keyword>
<sequence length="247" mass="26311">MGFVPSRYALDPDPSVRRRRAVALLLTVLVHALLLVLLMRIGPAVPVRKMIESLPVTFDLAPKPEAETVEKRSEDSAGKITPKPPAPPVAITPAKTPPVADAPLPFIVMSKNDLAAADIAGMRRSGGSQDAGGGSDSRAAYGPGQGPGGAQLYEADWYRKPTNAELSTYLPSDAPRVGWGLVACKTVENYHVENCQTIGESPLGSGFARAVRQAAWQFLVKPPRIGGKAQIGAWVRIRIDYVQGVAQ</sequence>